<dbReference type="AlphaFoldDB" id="A0A2Z4YV14"/>
<dbReference type="SUPFAM" id="SSF52172">
    <property type="entry name" value="CheY-like"/>
    <property type="match status" value="1"/>
</dbReference>
<protein>
    <submittedName>
        <fullName evidence="3">Response regulator receiver domain family protein</fullName>
    </submittedName>
</protein>
<dbReference type="InterPro" id="IPR058245">
    <property type="entry name" value="NreC/VraR/RcsB-like_REC"/>
</dbReference>
<dbReference type="EMBL" id="CP030763">
    <property type="protein sequence ID" value="AXA44282.1"/>
    <property type="molecule type" value="Genomic_DNA"/>
</dbReference>
<dbReference type="Gene3D" id="3.40.50.2300">
    <property type="match status" value="1"/>
</dbReference>
<proteinExistence type="predicted"/>
<feature type="modified residue" description="4-aspartylphosphate" evidence="1">
    <location>
        <position position="36"/>
    </location>
</feature>
<geneLocation type="plasmid" evidence="3 4">
    <name>unnamed3</name>
</geneLocation>
<reference evidence="3 4" key="1">
    <citation type="submission" date="2018-07" db="EMBL/GenBank/DDBJ databases">
        <title>Rhizobium leguminosarum strain:ATCC 14479 Genome sequencing and assembly.</title>
        <authorList>
            <person name="Chakraborty R."/>
        </authorList>
    </citation>
    <scope>NUCLEOTIDE SEQUENCE [LARGE SCALE GENOMIC DNA]</scope>
    <source>
        <strain evidence="3 4">ATCC 14479</strain>
        <plasmid evidence="4">Plasmid unnamed3</plasmid>
    </source>
</reference>
<dbReference type="Pfam" id="PF00072">
    <property type="entry name" value="Response_reg"/>
    <property type="match status" value="1"/>
</dbReference>
<dbReference type="PANTHER" id="PTHR45566:SF1">
    <property type="entry name" value="HTH-TYPE TRANSCRIPTIONAL REGULATOR YHJB-RELATED"/>
    <property type="match status" value="1"/>
</dbReference>
<evidence type="ECO:0000313" key="4">
    <source>
        <dbReference type="Proteomes" id="UP000251166"/>
    </source>
</evidence>
<accession>A0A2Z4YV14</accession>
<sequence>MRSLLDPTFEVLVMVADEKSLFETIERMPVDLAVVDLSLTRKDGIKVIKRLRLQFPGLKLIAISVSDEPSVGRATMRAGANGFVPKRTIAMELFPAVEAVLAGQSYHPLSGIAGRPDQRER</sequence>
<dbReference type="CDD" id="cd17535">
    <property type="entry name" value="REC_NarL-like"/>
    <property type="match status" value="1"/>
</dbReference>
<dbReference type="Proteomes" id="UP000251166">
    <property type="component" value="Plasmid unnamed3"/>
</dbReference>
<evidence type="ECO:0000313" key="3">
    <source>
        <dbReference type="EMBL" id="AXA44282.1"/>
    </source>
</evidence>
<organism evidence="3 4">
    <name type="scientific">Rhizobium leguminosarum</name>
    <dbReference type="NCBI Taxonomy" id="384"/>
    <lineage>
        <taxon>Bacteria</taxon>
        <taxon>Pseudomonadati</taxon>
        <taxon>Pseudomonadota</taxon>
        <taxon>Alphaproteobacteria</taxon>
        <taxon>Hyphomicrobiales</taxon>
        <taxon>Rhizobiaceae</taxon>
        <taxon>Rhizobium/Agrobacterium group</taxon>
        <taxon>Rhizobium</taxon>
    </lineage>
</organism>
<evidence type="ECO:0000256" key="1">
    <source>
        <dbReference type="PROSITE-ProRule" id="PRU00169"/>
    </source>
</evidence>
<dbReference type="InterPro" id="IPR011006">
    <property type="entry name" value="CheY-like_superfamily"/>
</dbReference>
<keyword evidence="3" id="KW-0614">Plasmid</keyword>
<gene>
    <name evidence="3" type="ORF">DLJ82_6311</name>
</gene>
<dbReference type="PANTHER" id="PTHR45566">
    <property type="entry name" value="HTH-TYPE TRANSCRIPTIONAL REGULATOR YHJB-RELATED"/>
    <property type="match status" value="1"/>
</dbReference>
<name>A0A2Z4YV14_RHILE</name>
<dbReference type="InterPro" id="IPR001789">
    <property type="entry name" value="Sig_transdc_resp-reg_receiver"/>
</dbReference>
<keyword evidence="1" id="KW-0597">Phosphoprotein</keyword>
<feature type="domain" description="Response regulatory" evidence="2">
    <location>
        <begin position="1"/>
        <end position="101"/>
    </location>
</feature>
<evidence type="ECO:0000259" key="2">
    <source>
        <dbReference type="PROSITE" id="PS50110"/>
    </source>
</evidence>
<dbReference type="GO" id="GO:0000160">
    <property type="term" value="P:phosphorelay signal transduction system"/>
    <property type="evidence" value="ECO:0007669"/>
    <property type="project" value="InterPro"/>
</dbReference>
<dbReference type="PROSITE" id="PS50110">
    <property type="entry name" value="RESPONSE_REGULATORY"/>
    <property type="match status" value="1"/>
</dbReference>
<dbReference type="InterPro" id="IPR051015">
    <property type="entry name" value="EvgA-like"/>
</dbReference>